<keyword evidence="3" id="KW-1185">Reference proteome</keyword>
<sequence>MGGAGAEFAGVLTQEGACMTGPVRLRLCLPVTRNMIGSPRKERPARADDGSVSRFVGVKKHD</sequence>
<organism evidence="2 3">
    <name type="scientific">Neorhizobium huautlense</name>
    <dbReference type="NCBI Taxonomy" id="67774"/>
    <lineage>
        <taxon>Bacteria</taxon>
        <taxon>Pseudomonadati</taxon>
        <taxon>Pseudomonadota</taxon>
        <taxon>Alphaproteobacteria</taxon>
        <taxon>Hyphomicrobiales</taxon>
        <taxon>Rhizobiaceae</taxon>
        <taxon>Rhizobium/Agrobacterium group</taxon>
        <taxon>Neorhizobium</taxon>
    </lineage>
</organism>
<gene>
    <name evidence="2" type="ORF">J2T09_000242</name>
</gene>
<accession>A0ABT9PM28</accession>
<evidence type="ECO:0008006" key="4">
    <source>
        <dbReference type="Google" id="ProtNLM"/>
    </source>
</evidence>
<protein>
    <recommendedName>
        <fullName evidence="4">Transposase</fullName>
    </recommendedName>
</protein>
<reference evidence="2 3" key="1">
    <citation type="submission" date="2023-07" db="EMBL/GenBank/DDBJ databases">
        <title>Sorghum-associated microbial communities from plants grown in Nebraska, USA.</title>
        <authorList>
            <person name="Schachtman D."/>
        </authorList>
    </citation>
    <scope>NUCLEOTIDE SEQUENCE [LARGE SCALE GENOMIC DNA]</scope>
    <source>
        <strain evidence="2 3">DS1307</strain>
    </source>
</reference>
<dbReference type="EMBL" id="JAUSRF010000001">
    <property type="protein sequence ID" value="MDP9835501.1"/>
    <property type="molecule type" value="Genomic_DNA"/>
</dbReference>
<feature type="compositionally biased region" description="Basic and acidic residues" evidence="1">
    <location>
        <begin position="39"/>
        <end position="51"/>
    </location>
</feature>
<feature type="region of interest" description="Disordered" evidence="1">
    <location>
        <begin position="35"/>
        <end position="62"/>
    </location>
</feature>
<evidence type="ECO:0000313" key="3">
    <source>
        <dbReference type="Proteomes" id="UP001241472"/>
    </source>
</evidence>
<comment type="caution">
    <text evidence="2">The sequence shown here is derived from an EMBL/GenBank/DDBJ whole genome shotgun (WGS) entry which is preliminary data.</text>
</comment>
<evidence type="ECO:0000256" key="1">
    <source>
        <dbReference type="SAM" id="MobiDB-lite"/>
    </source>
</evidence>
<proteinExistence type="predicted"/>
<evidence type="ECO:0000313" key="2">
    <source>
        <dbReference type="EMBL" id="MDP9835501.1"/>
    </source>
</evidence>
<name>A0ABT9PM28_9HYPH</name>
<dbReference type="Proteomes" id="UP001241472">
    <property type="component" value="Unassembled WGS sequence"/>
</dbReference>